<dbReference type="PANTHER" id="PTHR38436:SF1">
    <property type="entry name" value="ESTER CYCLASE"/>
    <property type="match status" value="1"/>
</dbReference>
<accession>A0ABV6N5N2</accession>
<dbReference type="InterPro" id="IPR032710">
    <property type="entry name" value="NTF2-like_dom_sf"/>
</dbReference>
<comment type="caution">
    <text evidence="1">The sequence shown here is derived from an EMBL/GenBank/DDBJ whole genome shotgun (WGS) entry which is preliminary data.</text>
</comment>
<evidence type="ECO:0000313" key="2">
    <source>
        <dbReference type="Proteomes" id="UP001589810"/>
    </source>
</evidence>
<sequence>MPSENEKLYLKFADIFNRRDYDQLDEVMVADFVDHHPGLVDVTSLEVYRKNLAGVIDALEMVATPEDVVGAGDQVFTRILLTGKHVGDFLGQAPTGNELRWYTHELWRVEDGRFVERWAVDDLLTLVGQLGVPLPSWGD</sequence>
<proteinExistence type="predicted"/>
<reference evidence="1 2" key="1">
    <citation type="submission" date="2024-09" db="EMBL/GenBank/DDBJ databases">
        <authorList>
            <person name="Sun Q."/>
            <person name="Mori K."/>
        </authorList>
    </citation>
    <scope>NUCLEOTIDE SEQUENCE [LARGE SCALE GENOMIC DNA]</scope>
    <source>
        <strain evidence="1 2">TBRC 1432</strain>
    </source>
</reference>
<gene>
    <name evidence="1" type="ORF">ACFFH7_40495</name>
</gene>
<dbReference type="InterPro" id="IPR009959">
    <property type="entry name" value="Cyclase_SnoaL-like"/>
</dbReference>
<dbReference type="Pfam" id="PF07366">
    <property type="entry name" value="SnoaL"/>
    <property type="match status" value="1"/>
</dbReference>
<keyword evidence="2" id="KW-1185">Reference proteome</keyword>
<dbReference type="SUPFAM" id="SSF54427">
    <property type="entry name" value="NTF2-like"/>
    <property type="match status" value="1"/>
</dbReference>
<protein>
    <submittedName>
        <fullName evidence="1">Ester cyclase</fullName>
    </submittedName>
</protein>
<name>A0ABV6N5N2_9PSEU</name>
<evidence type="ECO:0000313" key="1">
    <source>
        <dbReference type="EMBL" id="MFC0547843.1"/>
    </source>
</evidence>
<dbReference type="PANTHER" id="PTHR38436">
    <property type="entry name" value="POLYKETIDE CYCLASE SNOAL-LIKE DOMAIN"/>
    <property type="match status" value="1"/>
</dbReference>
<organism evidence="1 2">
    <name type="scientific">Kutzneria chonburiensis</name>
    <dbReference type="NCBI Taxonomy" id="1483604"/>
    <lineage>
        <taxon>Bacteria</taxon>
        <taxon>Bacillati</taxon>
        <taxon>Actinomycetota</taxon>
        <taxon>Actinomycetes</taxon>
        <taxon>Pseudonocardiales</taxon>
        <taxon>Pseudonocardiaceae</taxon>
        <taxon>Kutzneria</taxon>
    </lineage>
</organism>
<dbReference type="Gene3D" id="3.10.450.50">
    <property type="match status" value="1"/>
</dbReference>
<dbReference type="EMBL" id="JBHLUD010000015">
    <property type="protein sequence ID" value="MFC0547843.1"/>
    <property type="molecule type" value="Genomic_DNA"/>
</dbReference>
<dbReference type="RefSeq" id="WP_273938310.1">
    <property type="nucleotide sequence ID" value="NZ_CP097263.1"/>
</dbReference>
<dbReference type="Proteomes" id="UP001589810">
    <property type="component" value="Unassembled WGS sequence"/>
</dbReference>